<organism evidence="2 4">
    <name type="scientific">Neospora caninum (strain Liverpool)</name>
    <dbReference type="NCBI Taxonomy" id="572307"/>
    <lineage>
        <taxon>Eukaryota</taxon>
        <taxon>Sar</taxon>
        <taxon>Alveolata</taxon>
        <taxon>Apicomplexa</taxon>
        <taxon>Conoidasida</taxon>
        <taxon>Coccidia</taxon>
        <taxon>Eucoccidiorida</taxon>
        <taxon>Eimeriorina</taxon>
        <taxon>Sarcocystidae</taxon>
        <taxon>Neospora</taxon>
    </lineage>
</organism>
<reference evidence="4" key="3">
    <citation type="journal article" date="2012" name="PLoS Pathog.">
        <title>Comparative genomics of the apicomplexan parasites Toxoplasma gondii and Neospora caninum: Coccidia differing in host range and transmission strategy.</title>
        <authorList>
            <person name="Reid A.J."/>
            <person name="Vermont S.J."/>
            <person name="Cotton J.A."/>
            <person name="Harris D."/>
            <person name="Hill-Cawthorne G.A."/>
            <person name="Konen-Waisman S."/>
            <person name="Latham S.M."/>
            <person name="Mourier T."/>
            <person name="Norton R."/>
            <person name="Quail M.A."/>
            <person name="Sanders M."/>
            <person name="Shanmugam D."/>
            <person name="Sohal A."/>
            <person name="Wasmuth J.D."/>
            <person name="Brunk B."/>
            <person name="Grigg M.E."/>
            <person name="Howard J.C."/>
            <person name="Parkinson J."/>
            <person name="Roos D.S."/>
            <person name="Trees A.J."/>
            <person name="Berriman M."/>
            <person name="Pain A."/>
            <person name="Wastling J.M."/>
        </authorList>
    </citation>
    <scope>NUCLEOTIDE SEQUENCE [LARGE SCALE GENOMIC DNA]</scope>
    <source>
        <strain evidence="4">Liverpool</strain>
    </source>
</reference>
<dbReference type="Gene3D" id="3.90.950.10">
    <property type="match status" value="1"/>
</dbReference>
<accession>F0VDT0</accession>
<keyword evidence="4" id="KW-1185">Reference proteome</keyword>
<reference evidence="2" key="2">
    <citation type="submission" date="2011-03" db="EMBL/GenBank/DDBJ databases">
        <title>Comparative genomics and transcriptomics of Neospora caninum and Toxoplasma gondii.</title>
        <authorList>
            <person name="Reid A.J."/>
            <person name="Sohal A."/>
            <person name="Harris D."/>
            <person name="Quail M."/>
            <person name="Sanders M."/>
            <person name="Berriman M."/>
            <person name="Wastling J.M."/>
            <person name="Pain A."/>
        </authorList>
    </citation>
    <scope>NUCLEOTIDE SEQUENCE</scope>
    <source>
        <strain evidence="2">Liverpool</strain>
    </source>
</reference>
<dbReference type="eggNOG" id="KOG1509">
    <property type="taxonomic scope" value="Eukaryota"/>
</dbReference>
<dbReference type="AlphaFoldDB" id="F0VDT0"/>
<reference evidence="2" key="1">
    <citation type="submission" date="2011-02" db="EMBL/GenBank/DDBJ databases">
        <authorList>
            <person name="Aslett M."/>
        </authorList>
    </citation>
    <scope>NUCLEOTIDE SEQUENCE</scope>
    <source>
        <strain evidence="2">Liverpool</strain>
    </source>
</reference>
<dbReference type="GO" id="GO:0047429">
    <property type="term" value="F:nucleoside triphosphate diphosphatase activity"/>
    <property type="evidence" value="ECO:0007669"/>
    <property type="project" value="InterPro"/>
</dbReference>
<gene>
    <name evidence="3" type="ORF">BN1204_016650</name>
    <name evidence="2" type="ORF">NCLIV_016650</name>
</gene>
<dbReference type="VEuPathDB" id="ToxoDB:NCLIV_016650"/>
<dbReference type="OrthoDB" id="10267058at2759"/>
<dbReference type="PANTHER" id="PTHR43213">
    <property type="entry name" value="BIFUNCTIONAL DTTP/UTP PYROPHOSPHATASE/METHYLTRANSFERASE PROTEIN-RELATED"/>
    <property type="match status" value="1"/>
</dbReference>
<evidence type="ECO:0000313" key="3">
    <source>
        <dbReference type="EMBL" id="CEL65833.1"/>
    </source>
</evidence>
<name>F0VDT0_NEOCL</name>
<evidence type="ECO:0000256" key="1">
    <source>
        <dbReference type="ARBA" id="ARBA00022801"/>
    </source>
</evidence>
<dbReference type="InterPro" id="IPR003697">
    <property type="entry name" value="Maf-like"/>
</dbReference>
<evidence type="ECO:0000313" key="2">
    <source>
        <dbReference type="EMBL" id="CBZ51873.1"/>
    </source>
</evidence>
<dbReference type="InParanoid" id="F0VDT0"/>
<proteinExistence type="inferred from homology"/>
<dbReference type="EMBL" id="LN714480">
    <property type="protein sequence ID" value="CEL65833.1"/>
    <property type="molecule type" value="Genomic_DNA"/>
</dbReference>
<dbReference type="Proteomes" id="UP000007494">
    <property type="component" value="Chromosome VI"/>
</dbReference>
<keyword evidence="1" id="KW-0378">Hydrolase</keyword>
<reference evidence="3" key="4">
    <citation type="journal article" date="2015" name="PLoS ONE">
        <title>Comprehensive Evaluation of Toxoplasma gondii VEG and Neospora caninum LIV Genomes with Tachyzoite Stage Transcriptome and Proteome Defines Novel Transcript Features.</title>
        <authorList>
            <person name="Ramaprasad A."/>
            <person name="Mourier T."/>
            <person name="Naeem R."/>
            <person name="Malas T.B."/>
            <person name="Moussa E."/>
            <person name="Panigrahi A."/>
            <person name="Vermont S.J."/>
            <person name="Otto T.D."/>
            <person name="Wastling J."/>
            <person name="Pain A."/>
        </authorList>
    </citation>
    <scope>NUCLEOTIDE SEQUENCE</scope>
    <source>
        <strain evidence="3">Liverpool</strain>
    </source>
</reference>
<dbReference type="PANTHER" id="PTHR43213:SF4">
    <property type="entry name" value="7-METHYL-GTP PYROPHOSPHATASE"/>
    <property type="match status" value="1"/>
</dbReference>
<sequence length="267" mass="29424">MANPGELQSFFRGSRVVLGSSSKWRRKILEDQGCPCGTMSPDIDEKEVRHDNPSALVTMLAHRKADACLEKLSQVSPADVFPGGYAYQAPRSMSETGENGHDAENRGDSGAVLPSYHCWLLCSDQVVVFRERIREKPENREEAEAFLRDYSGSSDPAHIVTAIVLVNSYSKMRVDLVETAKVWFRHIPDDAIQGILEEGIAMTCAGGLVIDDGIMSKYVDRIHGYEDCVKGLPTVGLSQLIKEFVEKEGGPCSPGVRKCFRCTNEPA</sequence>
<evidence type="ECO:0000313" key="4">
    <source>
        <dbReference type="Proteomes" id="UP000007494"/>
    </source>
</evidence>
<dbReference type="EMBL" id="FR823387">
    <property type="protein sequence ID" value="CBZ51873.1"/>
    <property type="molecule type" value="Genomic_DNA"/>
</dbReference>
<dbReference type="RefSeq" id="XP_003881906.1">
    <property type="nucleotide sequence ID" value="XM_003881857.1"/>
</dbReference>
<dbReference type="InterPro" id="IPR029001">
    <property type="entry name" value="ITPase-like_fam"/>
</dbReference>
<dbReference type="Pfam" id="PF02545">
    <property type="entry name" value="Maf"/>
    <property type="match status" value="1"/>
</dbReference>
<dbReference type="HAMAP" id="MF_00528">
    <property type="entry name" value="Maf"/>
    <property type="match status" value="1"/>
</dbReference>
<dbReference type="GeneID" id="13444503"/>
<dbReference type="SUPFAM" id="SSF52972">
    <property type="entry name" value="ITPase-like"/>
    <property type="match status" value="1"/>
</dbReference>
<dbReference type="OMA" id="DYQKEDN"/>
<protein>
    <submittedName>
        <fullName evidence="3">Maf-like protein, putative</fullName>
    </submittedName>
    <submittedName>
        <fullName evidence="2">Putative Maf-like protein</fullName>
    </submittedName>
</protein>